<keyword evidence="1" id="KW-0472">Membrane</keyword>
<dbReference type="Proteomes" id="UP001595973">
    <property type="component" value="Unassembled WGS sequence"/>
</dbReference>
<reference evidence="4" key="1">
    <citation type="journal article" date="2019" name="Int. J. Syst. Evol. Microbiol.">
        <title>The Global Catalogue of Microorganisms (GCM) 10K type strain sequencing project: providing services to taxonomists for standard genome sequencing and annotation.</title>
        <authorList>
            <consortium name="The Broad Institute Genomics Platform"/>
            <consortium name="The Broad Institute Genome Sequencing Center for Infectious Disease"/>
            <person name="Wu L."/>
            <person name="Ma J."/>
        </authorList>
    </citation>
    <scope>NUCLEOTIDE SEQUENCE [LARGE SCALE GENOMIC DNA]</scope>
    <source>
        <strain evidence="4">CGMCC 4.7283</strain>
    </source>
</reference>
<name>A0ABV9KKL3_9RHOB</name>
<evidence type="ECO:0000313" key="3">
    <source>
        <dbReference type="EMBL" id="MFC4670364.1"/>
    </source>
</evidence>
<feature type="chain" id="PRO_5045888651" evidence="2">
    <location>
        <begin position="22"/>
        <end position="208"/>
    </location>
</feature>
<evidence type="ECO:0000256" key="1">
    <source>
        <dbReference type="SAM" id="Phobius"/>
    </source>
</evidence>
<keyword evidence="1" id="KW-0812">Transmembrane</keyword>
<evidence type="ECO:0000256" key="2">
    <source>
        <dbReference type="SAM" id="SignalP"/>
    </source>
</evidence>
<evidence type="ECO:0000313" key="4">
    <source>
        <dbReference type="Proteomes" id="UP001595973"/>
    </source>
</evidence>
<proteinExistence type="predicted"/>
<sequence length="208" mass="22075">MLKSLKFAAALLVAGTVSASAATVAFTPTNDPSGHVYTQNSNDGWSGRRGIGFEVTEAKTINSVGLYQHLTKIGLSYWVSEISSLTGNFTRTALLRSGTAMTTTQGLSWVDFSFADLDLSVGKKYLIEFAFDGNSKKNFFYNNANVAWSQNGFAGLEGTASNSFGNSVVAAVRVGAEEQVSAVPLPAGLPLLLGGMAVMGWMGRRRRA</sequence>
<keyword evidence="4" id="KW-1185">Reference proteome</keyword>
<comment type="caution">
    <text evidence="3">The sequence shown here is derived from an EMBL/GenBank/DDBJ whole genome shotgun (WGS) entry which is preliminary data.</text>
</comment>
<feature type="signal peptide" evidence="2">
    <location>
        <begin position="1"/>
        <end position="21"/>
    </location>
</feature>
<dbReference type="NCBIfam" id="TIGR03370">
    <property type="entry name" value="VPLPA-CTERM"/>
    <property type="match status" value="1"/>
</dbReference>
<gene>
    <name evidence="3" type="ORF">ACFO5X_17500</name>
</gene>
<organism evidence="3 4">
    <name type="scientific">Seohaeicola nanhaiensis</name>
    <dbReference type="NCBI Taxonomy" id="1387282"/>
    <lineage>
        <taxon>Bacteria</taxon>
        <taxon>Pseudomonadati</taxon>
        <taxon>Pseudomonadota</taxon>
        <taxon>Alphaproteobacteria</taxon>
        <taxon>Rhodobacterales</taxon>
        <taxon>Roseobacteraceae</taxon>
        <taxon>Seohaeicola</taxon>
    </lineage>
</organism>
<dbReference type="RefSeq" id="WP_380719291.1">
    <property type="nucleotide sequence ID" value="NZ_JBHSGI010000024.1"/>
</dbReference>
<dbReference type="EMBL" id="JBHSGI010000024">
    <property type="protein sequence ID" value="MFC4670364.1"/>
    <property type="molecule type" value="Genomic_DNA"/>
</dbReference>
<feature type="transmembrane region" description="Helical" evidence="1">
    <location>
        <begin position="183"/>
        <end position="202"/>
    </location>
</feature>
<keyword evidence="2" id="KW-0732">Signal</keyword>
<dbReference type="InterPro" id="IPR022472">
    <property type="entry name" value="VPLPA-CTERM"/>
</dbReference>
<protein>
    <submittedName>
        <fullName evidence="3">VPLPA-CTERM sorting domain-containing protein</fullName>
    </submittedName>
</protein>
<accession>A0ABV9KKL3</accession>
<keyword evidence="1" id="KW-1133">Transmembrane helix</keyword>